<name>A0A835Z8D6_9STRA</name>
<evidence type="ECO:0000256" key="2">
    <source>
        <dbReference type="SAM" id="MobiDB-lite"/>
    </source>
</evidence>
<dbReference type="EMBL" id="JAFCMP010000046">
    <property type="protein sequence ID" value="KAG5189617.1"/>
    <property type="molecule type" value="Genomic_DNA"/>
</dbReference>
<dbReference type="InterPro" id="IPR008862">
    <property type="entry name" value="Tcp11"/>
</dbReference>
<keyword evidence="4" id="KW-1185">Reference proteome</keyword>
<organism evidence="3 4">
    <name type="scientific">Tribonema minus</name>
    <dbReference type="NCBI Taxonomy" id="303371"/>
    <lineage>
        <taxon>Eukaryota</taxon>
        <taxon>Sar</taxon>
        <taxon>Stramenopiles</taxon>
        <taxon>Ochrophyta</taxon>
        <taxon>PX clade</taxon>
        <taxon>Xanthophyceae</taxon>
        <taxon>Tribonematales</taxon>
        <taxon>Tribonemataceae</taxon>
        <taxon>Tribonema</taxon>
    </lineage>
</organism>
<feature type="compositionally biased region" description="Low complexity" evidence="2">
    <location>
        <begin position="352"/>
        <end position="377"/>
    </location>
</feature>
<sequence length="975" mass="101713">MGRKDLNISVQEPSSASGALAELETFAAAELERRRSTSVYDPTPEEEAFDKNYQAAERLHLWWRRMLQLRRTAGLAKKASKAFAVLATVALLGRIRSGALFAVIAALGAQLAAFAAEARPPFAAARAALRGRELQGATAAVLSCLPRDEALAAQPHSARGPRSLLSATIIAAYPQEVLVDEPESPSSAVAAAALEGFEARLLRCAAGLLVASLRALCAAVPALEEGEAPGSMGRFRGALGGVRFSRRLFAHAFLKWKYADAERLAAALDADAERLAAALVQPYAGAYAAGAAAGTAGDLRLQAMVEAQLEQYRTAMKTLIGAERALQTLQEVEVAVEADLAAAAAAQSASAEAEAQQRGSSSSARPGAAAAASPRASDGGGGGAAAAPNGGGSGGATARRMLGANERLAHELMLDPNLRLGTTSDAVDASGIRLTVASAAAAAAAAGGGSGGGGGGADEPLEQRIAHTMHRLFWESVAAKQKAGAQSAESEGRLVDSLSPAVMEAEAPADVRVGARVQARVGSAYYKAAVQRVTWLDDDGDAAAAGDADAQPYFDLLYEDGHAEARVPFVRLRRRGDALHVEPLQALLEEPSREEVSAKLCALTPSRADLNAETRAALDASLLGQMAAQGALDSTTMANLIRFIGQRIMALQAPARVPATQAWLQRFNDDMAAAASSGDPGAPVRLLPRIFEFVFARIDEVRQDAANAHVAVLVPYLQQHGVEYERDKFNERLSAGEVTLERTKAWLSSTVRALPQGAIAQLLRGDRAPLHDLVHRGLVALAQDRALSPNTLPETLSMDAQRIQAVGAEADCIAIAAAMLVLMRQVLSRQQVTCSGSSLARLQSRLSALMRGGGTPLQQLEEEVVAAAKEACAAADAALSSQEEAGLRGLLQQCSAPSNAVVDVFKGRVGHALVGYLGGGGMKDIADRQGMGAFAEDLGSVAARLKSLAVHNLKVHEARYSTLVLEAAAQQQPRS</sequence>
<dbReference type="AlphaFoldDB" id="A0A835Z8D6"/>
<evidence type="ECO:0000313" key="4">
    <source>
        <dbReference type="Proteomes" id="UP000664859"/>
    </source>
</evidence>
<feature type="compositionally biased region" description="Gly residues" evidence="2">
    <location>
        <begin position="378"/>
        <end position="395"/>
    </location>
</feature>
<proteinExistence type="inferred from homology"/>
<dbReference type="PANTHER" id="PTHR12832:SF11">
    <property type="entry name" value="LD23868P"/>
    <property type="match status" value="1"/>
</dbReference>
<evidence type="ECO:0000313" key="3">
    <source>
        <dbReference type="EMBL" id="KAG5189617.1"/>
    </source>
</evidence>
<comment type="similarity">
    <text evidence="1">Belongs to the TCP11 family.</text>
</comment>
<dbReference type="PANTHER" id="PTHR12832">
    <property type="entry name" value="TESTIS-SPECIFIC PROTEIN PBS13 T-COMPLEX 11"/>
    <property type="match status" value="1"/>
</dbReference>
<dbReference type="GO" id="GO:0007165">
    <property type="term" value="P:signal transduction"/>
    <property type="evidence" value="ECO:0007669"/>
    <property type="project" value="TreeGrafter"/>
</dbReference>
<evidence type="ECO:0000256" key="1">
    <source>
        <dbReference type="ARBA" id="ARBA00010954"/>
    </source>
</evidence>
<dbReference type="Pfam" id="PF05794">
    <property type="entry name" value="Tcp11"/>
    <property type="match status" value="1"/>
</dbReference>
<dbReference type="OrthoDB" id="276323at2759"/>
<accession>A0A835Z8D6</accession>
<reference evidence="3" key="1">
    <citation type="submission" date="2021-02" db="EMBL/GenBank/DDBJ databases">
        <title>First Annotated Genome of the Yellow-green Alga Tribonema minus.</title>
        <authorList>
            <person name="Mahan K.M."/>
        </authorList>
    </citation>
    <scope>NUCLEOTIDE SEQUENCE</scope>
    <source>
        <strain evidence="3">UTEX B ZZ1240</strain>
    </source>
</reference>
<protein>
    <submittedName>
        <fullName evidence="3">T-complex protein 11-domain-containing protein</fullName>
    </submittedName>
</protein>
<dbReference type="Proteomes" id="UP000664859">
    <property type="component" value="Unassembled WGS sequence"/>
</dbReference>
<gene>
    <name evidence="3" type="ORF">JKP88DRAFT_347607</name>
</gene>
<feature type="region of interest" description="Disordered" evidence="2">
    <location>
        <begin position="352"/>
        <end position="398"/>
    </location>
</feature>
<comment type="caution">
    <text evidence="3">The sequence shown here is derived from an EMBL/GenBank/DDBJ whole genome shotgun (WGS) entry which is preliminary data.</text>
</comment>